<comment type="caution">
    <text evidence="7">Lacks conserved residue(s) required for the propagation of feature annotation.</text>
</comment>
<dbReference type="InterPro" id="IPR031852">
    <property type="entry name" value="Vik1/Cik1_MT-bd"/>
</dbReference>
<dbReference type="AlphaFoldDB" id="A0A7K6AP99"/>
<dbReference type="EMBL" id="VZRI01003771">
    <property type="protein sequence ID" value="NWU91912.1"/>
    <property type="molecule type" value="Genomic_DNA"/>
</dbReference>
<dbReference type="GO" id="GO:0003777">
    <property type="term" value="F:microtubule motor activity"/>
    <property type="evidence" value="ECO:0007669"/>
    <property type="project" value="InterPro"/>
</dbReference>
<comment type="similarity">
    <text evidence="7">Belongs to the TRAFAC class myosin-kinesin ATPase superfamily. Kinesin family.</text>
</comment>
<proteinExistence type="inferred from homology"/>
<dbReference type="InterPro" id="IPR027640">
    <property type="entry name" value="Kinesin-like_fam"/>
</dbReference>
<dbReference type="GO" id="GO:0005874">
    <property type="term" value="C:microtubule"/>
    <property type="evidence" value="ECO:0007669"/>
    <property type="project" value="UniProtKB-KW"/>
</dbReference>
<keyword evidence="10" id="KW-1185">Reference proteome</keyword>
<dbReference type="InterPro" id="IPR036961">
    <property type="entry name" value="Kinesin_motor_dom_sf"/>
</dbReference>
<keyword evidence="6" id="KW-0206">Cytoskeleton</keyword>
<comment type="caution">
    <text evidence="9">The sequence shown here is derived from an EMBL/GenBank/DDBJ whole genome shotgun (WGS) entry which is preliminary data.</text>
</comment>
<name>A0A7K6AP99_UPUEP</name>
<evidence type="ECO:0000313" key="9">
    <source>
        <dbReference type="EMBL" id="NWU91912.1"/>
    </source>
</evidence>
<evidence type="ECO:0000256" key="7">
    <source>
        <dbReference type="PROSITE-ProRule" id="PRU00283"/>
    </source>
</evidence>
<comment type="subcellular location">
    <subcellularLocation>
        <location evidence="1">Cytoplasm</location>
        <location evidence="1">Cytoskeleton</location>
    </subcellularLocation>
</comment>
<dbReference type="SUPFAM" id="SSF52540">
    <property type="entry name" value="P-loop containing nucleoside triphosphate hydrolases"/>
    <property type="match status" value="1"/>
</dbReference>
<keyword evidence="2" id="KW-0493">Microtubule</keyword>
<keyword evidence="6" id="KW-0963">Cytoplasm</keyword>
<dbReference type="Pfam" id="PF16796">
    <property type="entry name" value="Microtub_bd"/>
    <property type="match status" value="1"/>
</dbReference>
<dbReference type="Proteomes" id="UP000544127">
    <property type="component" value="Unassembled WGS sequence"/>
</dbReference>
<evidence type="ECO:0000256" key="1">
    <source>
        <dbReference type="ARBA" id="ARBA00004245"/>
    </source>
</evidence>
<keyword evidence="5" id="KW-0505">Motor protein</keyword>
<feature type="non-terminal residue" evidence="9">
    <location>
        <position position="1"/>
    </location>
</feature>
<dbReference type="PANTHER" id="PTHR47972">
    <property type="entry name" value="KINESIN-LIKE PROTEIN KLP-3"/>
    <property type="match status" value="1"/>
</dbReference>
<organism evidence="9 10">
    <name type="scientific">Upupa epops</name>
    <name type="common">Eurasian hoopoe</name>
    <dbReference type="NCBI Taxonomy" id="57439"/>
    <lineage>
        <taxon>Eukaryota</taxon>
        <taxon>Metazoa</taxon>
        <taxon>Chordata</taxon>
        <taxon>Craniata</taxon>
        <taxon>Vertebrata</taxon>
        <taxon>Euteleostomi</taxon>
        <taxon>Archelosauria</taxon>
        <taxon>Archosauria</taxon>
        <taxon>Dinosauria</taxon>
        <taxon>Saurischia</taxon>
        <taxon>Theropoda</taxon>
        <taxon>Coelurosauria</taxon>
        <taxon>Aves</taxon>
        <taxon>Neognathae</taxon>
        <taxon>Neoaves</taxon>
        <taxon>Telluraves</taxon>
        <taxon>Coraciimorphae</taxon>
        <taxon>Bucerotiformes</taxon>
        <taxon>Upupidae</taxon>
        <taxon>Upupa</taxon>
    </lineage>
</organism>
<dbReference type="PROSITE" id="PS50067">
    <property type="entry name" value="KINESIN_MOTOR_2"/>
    <property type="match status" value="1"/>
</dbReference>
<evidence type="ECO:0000256" key="3">
    <source>
        <dbReference type="ARBA" id="ARBA00022741"/>
    </source>
</evidence>
<evidence type="ECO:0000256" key="5">
    <source>
        <dbReference type="ARBA" id="ARBA00023175"/>
    </source>
</evidence>
<dbReference type="OrthoDB" id="3176171at2759"/>
<dbReference type="PANTHER" id="PTHR47972:SF45">
    <property type="entry name" value="PROTEIN CLARET SEGREGATIONAL"/>
    <property type="match status" value="1"/>
</dbReference>
<dbReference type="GO" id="GO:0007018">
    <property type="term" value="P:microtubule-based movement"/>
    <property type="evidence" value="ECO:0007669"/>
    <property type="project" value="InterPro"/>
</dbReference>
<evidence type="ECO:0000259" key="8">
    <source>
        <dbReference type="PROSITE" id="PS50067"/>
    </source>
</evidence>
<evidence type="ECO:0000313" key="10">
    <source>
        <dbReference type="Proteomes" id="UP000544127"/>
    </source>
</evidence>
<feature type="non-terminal residue" evidence="9">
    <location>
        <position position="109"/>
    </location>
</feature>
<evidence type="ECO:0000256" key="4">
    <source>
        <dbReference type="ARBA" id="ARBA00022840"/>
    </source>
</evidence>
<evidence type="ECO:0000256" key="2">
    <source>
        <dbReference type="ARBA" id="ARBA00022701"/>
    </source>
</evidence>
<dbReference type="GO" id="GO:0005524">
    <property type="term" value="F:ATP binding"/>
    <property type="evidence" value="ECO:0007669"/>
    <property type="project" value="UniProtKB-KW"/>
</dbReference>
<keyword evidence="4" id="KW-0067">ATP-binding</keyword>
<dbReference type="Gene3D" id="3.40.850.10">
    <property type="entry name" value="Kinesin motor domain"/>
    <property type="match status" value="1"/>
</dbReference>
<sequence length="109" mass="12925">QRQHLELKDEQLHQLEMERRHLHNLTQELKGNVRVFCRVRPVLPDEQERLELLQFPNDGKSLLLSRPEEGHRGSVSYDFSFDRVFPPKASQQEVFEEISLLVQVEPQKP</sequence>
<feature type="domain" description="Kinesin motor" evidence="8">
    <location>
        <begin position="32"/>
        <end position="109"/>
    </location>
</feature>
<reference evidence="9 10" key="1">
    <citation type="submission" date="2019-09" db="EMBL/GenBank/DDBJ databases">
        <title>Bird 10,000 Genomes (B10K) Project - Family phase.</title>
        <authorList>
            <person name="Zhang G."/>
        </authorList>
    </citation>
    <scope>NUCLEOTIDE SEQUENCE [LARGE SCALE GENOMIC DNA]</scope>
    <source>
        <strain evidence="9">B10K-DU-012-37</strain>
    </source>
</reference>
<evidence type="ECO:0000256" key="6">
    <source>
        <dbReference type="ARBA" id="ARBA00023212"/>
    </source>
</evidence>
<accession>A0A7K6AP99</accession>
<gene>
    <name evidence="9" type="primary">Ctk2</name>
    <name evidence="9" type="ORF">UPUEPO_R04289</name>
</gene>
<protein>
    <submittedName>
        <fullName evidence="9">CTK2 protein</fullName>
    </submittedName>
</protein>
<dbReference type="InterPro" id="IPR027417">
    <property type="entry name" value="P-loop_NTPase"/>
</dbReference>
<dbReference type="GO" id="GO:0008017">
    <property type="term" value="F:microtubule binding"/>
    <property type="evidence" value="ECO:0007669"/>
    <property type="project" value="InterPro"/>
</dbReference>
<dbReference type="InterPro" id="IPR001752">
    <property type="entry name" value="Kinesin_motor_dom"/>
</dbReference>
<keyword evidence="3" id="KW-0547">Nucleotide-binding</keyword>